<evidence type="ECO:0000259" key="1">
    <source>
        <dbReference type="Pfam" id="PF01872"/>
    </source>
</evidence>
<name>A0A1D3DN00_9ACTN</name>
<dbReference type="Pfam" id="PF01872">
    <property type="entry name" value="RibD_C"/>
    <property type="match status" value="1"/>
</dbReference>
<evidence type="ECO:0000313" key="2">
    <source>
        <dbReference type="EMBL" id="OEJ93695.1"/>
    </source>
</evidence>
<dbReference type="GO" id="GO:0008703">
    <property type="term" value="F:5-amino-6-(5-phosphoribosylamino)uracil reductase activity"/>
    <property type="evidence" value="ECO:0007669"/>
    <property type="project" value="InterPro"/>
</dbReference>
<accession>A0A1D3DN00</accession>
<dbReference type="RefSeq" id="WP_023590714.1">
    <property type="nucleotide sequence ID" value="NZ_ASHX02000001.1"/>
</dbReference>
<dbReference type="Gene3D" id="3.40.430.10">
    <property type="entry name" value="Dihydrofolate Reductase, subunit A"/>
    <property type="match status" value="1"/>
</dbReference>
<organism evidence="2 3">
    <name type="scientific">Streptomyces thermolilacinus SPC6</name>
    <dbReference type="NCBI Taxonomy" id="1306406"/>
    <lineage>
        <taxon>Bacteria</taxon>
        <taxon>Bacillati</taxon>
        <taxon>Actinomycetota</taxon>
        <taxon>Actinomycetes</taxon>
        <taxon>Kitasatosporales</taxon>
        <taxon>Streptomycetaceae</taxon>
        <taxon>Streptomyces</taxon>
    </lineage>
</organism>
<sequence length="206" mass="22448">MAQLTLTTFLSLDGVMQAPGGPDEDRSDGFDYGGWLVPFADEDMGRFMNEVFDRADAFLLGRRTYEIFASYWPEVTDPDDPIAGPLNNLPKHVVSRTLRTVEWNNSHLVEGDLGEVVARLKAGPGREIQVHGSARLAQGLIAHGLVDALNLLVFPVFLGKGRRLFPDGGVPTAYELTGHRTTSTGATIQTYRPTGPAEFGTFAAEE</sequence>
<protein>
    <submittedName>
        <fullName evidence="2">Deaminase</fullName>
    </submittedName>
</protein>
<dbReference type="Proteomes" id="UP000095329">
    <property type="component" value="Unassembled WGS sequence"/>
</dbReference>
<dbReference type="InterPro" id="IPR024072">
    <property type="entry name" value="DHFR-like_dom_sf"/>
</dbReference>
<dbReference type="InterPro" id="IPR050765">
    <property type="entry name" value="Riboflavin_Biosynth_HTPR"/>
</dbReference>
<dbReference type="GO" id="GO:0009231">
    <property type="term" value="P:riboflavin biosynthetic process"/>
    <property type="evidence" value="ECO:0007669"/>
    <property type="project" value="InterPro"/>
</dbReference>
<dbReference type="SUPFAM" id="SSF53597">
    <property type="entry name" value="Dihydrofolate reductase-like"/>
    <property type="match status" value="1"/>
</dbReference>
<dbReference type="PANTHER" id="PTHR38011:SF2">
    <property type="entry name" value="BIFUNCTIONAL DEAMINASE-REDUCTASE DOMAIN PROTEIN"/>
    <property type="match status" value="1"/>
</dbReference>
<dbReference type="AlphaFoldDB" id="A0A1D3DN00"/>
<dbReference type="PANTHER" id="PTHR38011">
    <property type="entry name" value="DIHYDROFOLATE REDUCTASE FAMILY PROTEIN (AFU_ORTHOLOGUE AFUA_8G06820)"/>
    <property type="match status" value="1"/>
</dbReference>
<dbReference type="InterPro" id="IPR002734">
    <property type="entry name" value="RibDG_C"/>
</dbReference>
<dbReference type="STRING" id="1306406.J116_003625"/>
<dbReference type="EMBL" id="ASHX02000001">
    <property type="protein sequence ID" value="OEJ93695.1"/>
    <property type="molecule type" value="Genomic_DNA"/>
</dbReference>
<proteinExistence type="predicted"/>
<evidence type="ECO:0000313" key="3">
    <source>
        <dbReference type="Proteomes" id="UP000095329"/>
    </source>
</evidence>
<comment type="caution">
    <text evidence="2">The sequence shown here is derived from an EMBL/GenBank/DDBJ whole genome shotgun (WGS) entry which is preliminary data.</text>
</comment>
<reference evidence="2 3" key="1">
    <citation type="journal article" date="2013" name="Genome Announc.">
        <title>Genome Sequence of Streptomyces violaceusniger Strain SPC6, a Halotolerant Streptomycete That Exhibits Rapid Growth and Development.</title>
        <authorList>
            <person name="Chen X."/>
            <person name="Zhang B."/>
            <person name="Zhang W."/>
            <person name="Wu X."/>
            <person name="Zhang M."/>
            <person name="Chen T."/>
            <person name="Liu G."/>
            <person name="Dyson P."/>
        </authorList>
    </citation>
    <scope>NUCLEOTIDE SEQUENCE [LARGE SCALE GENOMIC DNA]</scope>
    <source>
        <strain evidence="2 3">SPC6</strain>
    </source>
</reference>
<gene>
    <name evidence="2" type="ORF">J116_003625</name>
</gene>
<keyword evidence="3" id="KW-1185">Reference proteome</keyword>
<dbReference type="eggNOG" id="COG0262">
    <property type="taxonomic scope" value="Bacteria"/>
</dbReference>
<dbReference type="OrthoDB" id="7342392at2"/>
<feature type="domain" description="Bacterial bifunctional deaminase-reductase C-terminal" evidence="1">
    <location>
        <begin position="4"/>
        <end position="186"/>
    </location>
</feature>